<dbReference type="EMBL" id="CYZV01000021">
    <property type="protein sequence ID" value="CUO34500.1"/>
    <property type="molecule type" value="Genomic_DNA"/>
</dbReference>
<reference evidence="1 2" key="1">
    <citation type="submission" date="2015-09" db="EMBL/GenBank/DDBJ databases">
        <authorList>
            <consortium name="Pathogen Informatics"/>
        </authorList>
    </citation>
    <scope>NUCLEOTIDE SEQUENCE [LARGE SCALE GENOMIC DNA]</scope>
    <source>
        <strain evidence="1 2">2789STDY5834855</strain>
    </source>
</reference>
<sequence>MDITKILNNLSNKRKIFVSEADFQFALAWEIKSEIPEAEVRLEYCPVDIDSSMHIDILVKIGQDIYPIELKYMTKQCDVAVDDERFILKNQGAQDIKRYDFIKDICRVEKLSEVMDDFKEGYCIAITNDQSYWNVSNNSNTCDAAFRINDNSIKEGKLQWAAHTGSGTNKNREEALILKNRYDICWRDYSKINDSNSGAFKYLCLKVCDEVITEIESTDKFWIYENWVAEKKAVIHKANCSYCNNGQGTQKNKLGNKNGRWHGPFNSYEEVKVVADGLEDREVRECRSCNPSINKDNTNNLRYEDIKEVRVFIGGYMPENYNIYINFITGVVIWSDDFIQENKRKFVLDKQKIDYVKNELRKADLLSWKENYIDKYILDGMQWNLDIKLNNKEKKIYGSNKYPKEWDVFYKLIFSIIEK</sequence>
<dbReference type="AlphaFoldDB" id="A0A174EF16"/>
<protein>
    <submittedName>
        <fullName evidence="1">Uncharacterized protein</fullName>
    </submittedName>
</protein>
<name>A0A174EF16_9CLOT</name>
<dbReference type="Proteomes" id="UP000095558">
    <property type="component" value="Unassembled WGS sequence"/>
</dbReference>
<evidence type="ECO:0000313" key="1">
    <source>
        <dbReference type="EMBL" id="CUO34500.1"/>
    </source>
</evidence>
<proteinExistence type="predicted"/>
<evidence type="ECO:0000313" key="2">
    <source>
        <dbReference type="Proteomes" id="UP000095558"/>
    </source>
</evidence>
<organism evidence="1 2">
    <name type="scientific">Clostridium disporicum</name>
    <dbReference type="NCBI Taxonomy" id="84024"/>
    <lineage>
        <taxon>Bacteria</taxon>
        <taxon>Bacillati</taxon>
        <taxon>Bacillota</taxon>
        <taxon>Clostridia</taxon>
        <taxon>Eubacteriales</taxon>
        <taxon>Clostridiaceae</taxon>
        <taxon>Clostridium</taxon>
    </lineage>
</organism>
<dbReference type="RefSeq" id="WP_055276761.1">
    <property type="nucleotide sequence ID" value="NZ_CYZV01000021.1"/>
</dbReference>
<accession>A0A174EF16</accession>
<gene>
    <name evidence="1" type="ORF">ERS852470_02073</name>
</gene>
<dbReference type="OrthoDB" id="2817390at2"/>